<dbReference type="EC" id="2.7.7.65" evidence="1"/>
<feature type="transmembrane region" description="Helical" evidence="3">
    <location>
        <begin position="16"/>
        <end position="39"/>
    </location>
</feature>
<comment type="catalytic activity">
    <reaction evidence="2">
        <text>2 GTP = 3',3'-c-di-GMP + 2 diphosphate</text>
        <dbReference type="Rhea" id="RHEA:24898"/>
        <dbReference type="ChEBI" id="CHEBI:33019"/>
        <dbReference type="ChEBI" id="CHEBI:37565"/>
        <dbReference type="ChEBI" id="CHEBI:58805"/>
        <dbReference type="EC" id="2.7.7.65"/>
    </reaction>
</comment>
<protein>
    <recommendedName>
        <fullName evidence="1">diguanylate cyclase</fullName>
        <ecNumber evidence="1">2.7.7.65</ecNumber>
    </recommendedName>
</protein>
<evidence type="ECO:0000256" key="3">
    <source>
        <dbReference type="SAM" id="Phobius"/>
    </source>
</evidence>
<dbReference type="GO" id="GO:0007165">
    <property type="term" value="P:signal transduction"/>
    <property type="evidence" value="ECO:0007669"/>
    <property type="project" value="InterPro"/>
</dbReference>
<dbReference type="InterPro" id="IPR029787">
    <property type="entry name" value="Nucleotide_cyclase"/>
</dbReference>
<dbReference type="Gene3D" id="6.10.340.10">
    <property type="match status" value="1"/>
</dbReference>
<evidence type="ECO:0000313" key="6">
    <source>
        <dbReference type="EMBL" id="TKA98309.1"/>
    </source>
</evidence>
<evidence type="ECO:0000256" key="2">
    <source>
        <dbReference type="ARBA" id="ARBA00034247"/>
    </source>
</evidence>
<proteinExistence type="predicted"/>
<name>A0A4U0Z4J1_9RHOB</name>
<sequence length="434" mass="48006">MVAVTRRIRGQSLRSWMLIAMVCAVLPLLISALTGYSVYHRTIVQPFRDVMTRQHDVLLEFERIQSGFWTLSSAMNKYALTGDEAYREVFEATRQRVEEEFRNIEANAGSDPHLRDQLTAMRAIWSRLSRDAQEVLTWRTAEEGSGVSNVAAALAVEQEFPVAANQLESVLMRIRDVSEANHARALEAFRRLEYWALAAILVSIGMMVLGGYIVNRAIVLSADQLVAGARRVSSGEHGTPVQISVPPELAAVADAFNRMTKKIVEQETRLVEQARRDGLTSLLNRREFDLRLEERMDSLAAGGAPFALLLGDVDHFKQINDAHGHVTGDEVLRRVAQTLEANAPDAENTFRYGGEEFALILPDSSPEMAQQTAERLRRAIGELTPSDAALPDVTMSFGLAFCDAPLDPDALVRSADAALYEAKAQGRNRVVTSA</sequence>
<dbReference type="CDD" id="cd01949">
    <property type="entry name" value="GGDEF"/>
    <property type="match status" value="1"/>
</dbReference>
<dbReference type="PROSITE" id="PS50885">
    <property type="entry name" value="HAMP"/>
    <property type="match status" value="1"/>
</dbReference>
<dbReference type="PANTHER" id="PTHR45138:SF9">
    <property type="entry name" value="DIGUANYLATE CYCLASE DGCM-RELATED"/>
    <property type="match status" value="1"/>
</dbReference>
<dbReference type="Pfam" id="PF05227">
    <property type="entry name" value="CHASE3"/>
    <property type="match status" value="1"/>
</dbReference>
<evidence type="ECO:0000259" key="4">
    <source>
        <dbReference type="PROSITE" id="PS50885"/>
    </source>
</evidence>
<dbReference type="AlphaFoldDB" id="A0A4U0Z4J1"/>
<evidence type="ECO:0000256" key="1">
    <source>
        <dbReference type="ARBA" id="ARBA00012528"/>
    </source>
</evidence>
<dbReference type="InterPro" id="IPR000160">
    <property type="entry name" value="GGDEF_dom"/>
</dbReference>
<comment type="caution">
    <text evidence="6">The sequence shown here is derived from an EMBL/GenBank/DDBJ whole genome shotgun (WGS) entry which is preliminary data.</text>
</comment>
<dbReference type="GO" id="GO:0016020">
    <property type="term" value="C:membrane"/>
    <property type="evidence" value="ECO:0007669"/>
    <property type="project" value="InterPro"/>
</dbReference>
<dbReference type="SUPFAM" id="SSF55073">
    <property type="entry name" value="Nucleotide cyclase"/>
    <property type="match status" value="1"/>
</dbReference>
<dbReference type="PANTHER" id="PTHR45138">
    <property type="entry name" value="REGULATORY COMPONENTS OF SENSORY TRANSDUCTION SYSTEM"/>
    <property type="match status" value="1"/>
</dbReference>
<dbReference type="Pfam" id="PF00990">
    <property type="entry name" value="GGDEF"/>
    <property type="match status" value="1"/>
</dbReference>
<dbReference type="NCBIfam" id="TIGR00254">
    <property type="entry name" value="GGDEF"/>
    <property type="match status" value="1"/>
</dbReference>
<dbReference type="SMART" id="SM00267">
    <property type="entry name" value="GGDEF"/>
    <property type="match status" value="1"/>
</dbReference>
<dbReference type="EMBL" id="SWAU01000006">
    <property type="protein sequence ID" value="TKA98309.1"/>
    <property type="molecule type" value="Genomic_DNA"/>
</dbReference>
<dbReference type="FunFam" id="3.30.70.270:FF:000001">
    <property type="entry name" value="Diguanylate cyclase domain protein"/>
    <property type="match status" value="1"/>
</dbReference>
<dbReference type="PROSITE" id="PS50887">
    <property type="entry name" value="GGDEF"/>
    <property type="match status" value="1"/>
</dbReference>
<dbReference type="Gene3D" id="3.30.70.270">
    <property type="match status" value="1"/>
</dbReference>
<keyword evidence="3" id="KW-1133">Transmembrane helix</keyword>
<keyword evidence="3" id="KW-0812">Transmembrane</keyword>
<feature type="domain" description="GGDEF" evidence="5">
    <location>
        <begin position="304"/>
        <end position="434"/>
    </location>
</feature>
<gene>
    <name evidence="6" type="ORF">FAZ78_01480</name>
</gene>
<feature type="domain" description="HAMP" evidence="4">
    <location>
        <begin position="216"/>
        <end position="268"/>
    </location>
</feature>
<dbReference type="InterPro" id="IPR003660">
    <property type="entry name" value="HAMP_dom"/>
</dbReference>
<feature type="transmembrane region" description="Helical" evidence="3">
    <location>
        <begin position="194"/>
        <end position="214"/>
    </location>
</feature>
<reference evidence="6 7" key="1">
    <citation type="submission" date="2019-04" db="EMBL/GenBank/DDBJ databases">
        <title>Crypto-aerobic microbial life in anoxic (sulfidic) marine sediments.</title>
        <authorList>
            <person name="Bhattacharya S."/>
            <person name="Roy C."/>
            <person name="Mondal N."/>
            <person name="Sarkar J."/>
            <person name="Mandal S."/>
            <person name="Rameez M.J."/>
            <person name="Ghosh W."/>
        </authorList>
    </citation>
    <scope>NUCLEOTIDE SEQUENCE [LARGE SCALE GENOMIC DNA]</scope>
    <source>
        <strain evidence="6 7">SBBC</strain>
    </source>
</reference>
<accession>A0A4U0Z4J1</accession>
<evidence type="ECO:0000313" key="7">
    <source>
        <dbReference type="Proteomes" id="UP000306340"/>
    </source>
</evidence>
<dbReference type="Proteomes" id="UP000306340">
    <property type="component" value="Unassembled WGS sequence"/>
</dbReference>
<dbReference type="InterPro" id="IPR007891">
    <property type="entry name" value="CHASE3"/>
</dbReference>
<dbReference type="Pfam" id="PF00672">
    <property type="entry name" value="HAMP"/>
    <property type="match status" value="1"/>
</dbReference>
<keyword evidence="3" id="KW-0472">Membrane</keyword>
<evidence type="ECO:0000259" key="5">
    <source>
        <dbReference type="PROSITE" id="PS50887"/>
    </source>
</evidence>
<dbReference type="GO" id="GO:0052621">
    <property type="term" value="F:diguanylate cyclase activity"/>
    <property type="evidence" value="ECO:0007669"/>
    <property type="project" value="UniProtKB-EC"/>
</dbReference>
<dbReference type="CDD" id="cd06225">
    <property type="entry name" value="HAMP"/>
    <property type="match status" value="1"/>
</dbReference>
<dbReference type="InterPro" id="IPR043128">
    <property type="entry name" value="Rev_trsase/Diguanyl_cyclase"/>
</dbReference>
<dbReference type="InterPro" id="IPR050469">
    <property type="entry name" value="Diguanylate_Cyclase"/>
</dbReference>
<dbReference type="SMART" id="SM00304">
    <property type="entry name" value="HAMP"/>
    <property type="match status" value="1"/>
</dbReference>
<organism evidence="6 7">
    <name type="scientific">Cereibacter changlensis</name>
    <dbReference type="NCBI Taxonomy" id="402884"/>
    <lineage>
        <taxon>Bacteria</taxon>
        <taxon>Pseudomonadati</taxon>
        <taxon>Pseudomonadota</taxon>
        <taxon>Alphaproteobacteria</taxon>
        <taxon>Rhodobacterales</taxon>
        <taxon>Paracoccaceae</taxon>
        <taxon>Cereibacter</taxon>
    </lineage>
</organism>